<protein>
    <submittedName>
        <fullName evidence="1 2">Uncharacterized protein</fullName>
    </submittedName>
</protein>
<evidence type="ECO:0000313" key="2">
    <source>
        <dbReference type="EnsemblMetazoa" id="CapteP214460"/>
    </source>
</evidence>
<reference evidence="2" key="3">
    <citation type="submission" date="2015-06" db="UniProtKB">
        <authorList>
            <consortium name="EnsemblMetazoa"/>
        </authorList>
    </citation>
    <scope>IDENTIFICATION</scope>
</reference>
<dbReference type="EMBL" id="AMQN01006562">
    <property type="status" value="NOT_ANNOTATED_CDS"/>
    <property type="molecule type" value="Genomic_DNA"/>
</dbReference>
<dbReference type="Proteomes" id="UP000014760">
    <property type="component" value="Unassembled WGS sequence"/>
</dbReference>
<keyword evidence="3" id="KW-1185">Reference proteome</keyword>
<organism evidence="1">
    <name type="scientific">Capitella teleta</name>
    <name type="common">Polychaete worm</name>
    <dbReference type="NCBI Taxonomy" id="283909"/>
    <lineage>
        <taxon>Eukaryota</taxon>
        <taxon>Metazoa</taxon>
        <taxon>Spiralia</taxon>
        <taxon>Lophotrochozoa</taxon>
        <taxon>Annelida</taxon>
        <taxon>Polychaeta</taxon>
        <taxon>Sedentaria</taxon>
        <taxon>Scolecida</taxon>
        <taxon>Capitellidae</taxon>
        <taxon>Capitella</taxon>
    </lineage>
</organism>
<dbReference type="HOGENOM" id="CLU_408952_0_0_1"/>
<dbReference type="AlphaFoldDB" id="R7UR42"/>
<gene>
    <name evidence="1" type="ORF">CAPTEDRAFT_214460</name>
</gene>
<accession>R7UR42</accession>
<name>R7UR42_CAPTE</name>
<proteinExistence type="predicted"/>
<sequence>MATPEPTFPDQAKSIFSPSIVSGEKRIKDLKRKLDMNEEPIYVPDFESKELRKIHAASLQKDQPLDFDFGSWRQAIRHNTGHLFLKLQITKNDGSAYPATAAGMAGMNAWLREGLFHNMFSEVEMLINGTPITMQNYDHIAKCMSILQMPKERAEFERLVNDFGVGREAQVNPDPTRTAGNEIDDDLVTMTPNTLPSQITTVTDSAAVAIQEQKAYNSIKLNRILGSNEFYISGYLQHPFFGIDKFLPPSFPYRLRLKTNPPAHAFQCTSGRVPKIVIKEAYMEDALIKVESSEGVKIAQEIISKGSMLQFPVVRRVINEFNMPKGRKITINRAISGMLPTRAFITILDNAAWKTDNPVRNPYNFQFPGLTGFTMKYGDMEWPYKGGYKINNVPASAPPYTKAQTDLMVATNMDFYTKNMSVYYPKSLVHRLAVTPTDLFTHSFVLCVDLSPLGDKAENPNVRFTRFEGEITLEFEFSHELGADKSYTIALGHEYENQYAISSVHIMENNKKRKLTPEEESEEELCRQEEVRLNMHYLTAMIACQDKTLKSPTYKAPVARVTKVVREESENTHAIAGFVVEYGRETFVLPVHWLRQMNLYRMGCGTKEVYAPFPLVSTASDIISADNPGEEEFEENEINAIKRTFLAFNTSAASNHLNPKERYIELQPNLSK</sequence>
<reference evidence="3" key="1">
    <citation type="submission" date="2012-12" db="EMBL/GenBank/DDBJ databases">
        <authorList>
            <person name="Hellsten U."/>
            <person name="Grimwood J."/>
            <person name="Chapman J.A."/>
            <person name="Shapiro H."/>
            <person name="Aerts A."/>
            <person name="Otillar R.P."/>
            <person name="Terry A.Y."/>
            <person name="Boore J.L."/>
            <person name="Simakov O."/>
            <person name="Marletaz F."/>
            <person name="Cho S.-J."/>
            <person name="Edsinger-Gonzales E."/>
            <person name="Havlak P."/>
            <person name="Kuo D.-H."/>
            <person name="Larsson T."/>
            <person name="Lv J."/>
            <person name="Arendt D."/>
            <person name="Savage R."/>
            <person name="Osoegawa K."/>
            <person name="de Jong P."/>
            <person name="Lindberg D.R."/>
            <person name="Seaver E.C."/>
            <person name="Weisblat D.A."/>
            <person name="Putnam N.H."/>
            <person name="Grigoriev I.V."/>
            <person name="Rokhsar D.S."/>
        </authorList>
    </citation>
    <scope>NUCLEOTIDE SEQUENCE</scope>
    <source>
        <strain evidence="3">I ESC-2004</strain>
    </source>
</reference>
<evidence type="ECO:0000313" key="3">
    <source>
        <dbReference type="Proteomes" id="UP000014760"/>
    </source>
</evidence>
<evidence type="ECO:0000313" key="1">
    <source>
        <dbReference type="EMBL" id="ELU09009.1"/>
    </source>
</evidence>
<reference evidence="1 3" key="2">
    <citation type="journal article" date="2013" name="Nature">
        <title>Insights into bilaterian evolution from three spiralian genomes.</title>
        <authorList>
            <person name="Simakov O."/>
            <person name="Marletaz F."/>
            <person name="Cho S.J."/>
            <person name="Edsinger-Gonzales E."/>
            <person name="Havlak P."/>
            <person name="Hellsten U."/>
            <person name="Kuo D.H."/>
            <person name="Larsson T."/>
            <person name="Lv J."/>
            <person name="Arendt D."/>
            <person name="Savage R."/>
            <person name="Osoegawa K."/>
            <person name="de Jong P."/>
            <person name="Grimwood J."/>
            <person name="Chapman J.A."/>
            <person name="Shapiro H."/>
            <person name="Aerts A."/>
            <person name="Otillar R.P."/>
            <person name="Terry A.Y."/>
            <person name="Boore J.L."/>
            <person name="Grigoriev I.V."/>
            <person name="Lindberg D.R."/>
            <person name="Seaver E.C."/>
            <person name="Weisblat D.A."/>
            <person name="Putnam N.H."/>
            <person name="Rokhsar D.S."/>
        </authorList>
    </citation>
    <scope>NUCLEOTIDE SEQUENCE</scope>
    <source>
        <strain evidence="1 3">I ESC-2004</strain>
    </source>
</reference>
<dbReference type="EMBL" id="KB298648">
    <property type="protein sequence ID" value="ELU09009.1"/>
    <property type="molecule type" value="Genomic_DNA"/>
</dbReference>
<dbReference type="EnsemblMetazoa" id="CapteT214460">
    <property type="protein sequence ID" value="CapteP214460"/>
    <property type="gene ID" value="CapteG214460"/>
</dbReference>